<dbReference type="Proteomes" id="UP000711996">
    <property type="component" value="Unassembled WGS sequence"/>
</dbReference>
<keyword evidence="3" id="KW-1185">Reference proteome</keyword>
<dbReference type="EMBL" id="QPMT01000019">
    <property type="protein sequence ID" value="KAF4858822.1"/>
    <property type="molecule type" value="Genomic_DNA"/>
</dbReference>
<dbReference type="OrthoDB" id="10301939at2759"/>
<comment type="caution">
    <text evidence="2">The sequence shown here is derived from an EMBL/GenBank/DDBJ whole genome shotgun (WGS) entry which is preliminary data.</text>
</comment>
<protein>
    <submittedName>
        <fullName evidence="2">Uncharacterized protein</fullName>
    </submittedName>
</protein>
<feature type="region of interest" description="Disordered" evidence="1">
    <location>
        <begin position="23"/>
        <end position="65"/>
    </location>
</feature>
<name>A0A9P5ESG5_COLSI</name>
<accession>A0A9P5ESG5</accession>
<reference evidence="2" key="1">
    <citation type="submission" date="2019-06" db="EMBL/GenBank/DDBJ databases">
        <authorList>
            <person name="Gan P."/>
            <person name="Shirasu K."/>
        </authorList>
    </citation>
    <scope>NUCLEOTIDE SEQUENCE [LARGE SCALE GENOMIC DNA]</scope>
    <source>
        <strain evidence="2">CAD2</strain>
    </source>
</reference>
<evidence type="ECO:0000313" key="2">
    <source>
        <dbReference type="EMBL" id="KAF4858822.1"/>
    </source>
</evidence>
<dbReference type="AlphaFoldDB" id="A0A9P5ESG5"/>
<evidence type="ECO:0000256" key="1">
    <source>
        <dbReference type="SAM" id="MobiDB-lite"/>
    </source>
</evidence>
<sequence>MVARLSQHDVLASAAAAVARLKTNEKKKKSGTPTSHDNLFFSRGHPPRSLTRRTTGIVGNPSPASTYIPPAAVHFEPRTTQPPLVDAAAAAHLCPCKDSSFSIMFTQPRSLSPHIARAWSRSGHRRPAS</sequence>
<evidence type="ECO:0000313" key="3">
    <source>
        <dbReference type="Proteomes" id="UP000711996"/>
    </source>
</evidence>
<gene>
    <name evidence="2" type="ORF">CGCSCA2_v006761</name>
</gene>
<proteinExistence type="predicted"/>
<organism evidence="2 3">
    <name type="scientific">Colletotrichum siamense</name>
    <name type="common">Anthracnose fungus</name>
    <dbReference type="NCBI Taxonomy" id="690259"/>
    <lineage>
        <taxon>Eukaryota</taxon>
        <taxon>Fungi</taxon>
        <taxon>Dikarya</taxon>
        <taxon>Ascomycota</taxon>
        <taxon>Pezizomycotina</taxon>
        <taxon>Sordariomycetes</taxon>
        <taxon>Hypocreomycetidae</taxon>
        <taxon>Glomerellales</taxon>
        <taxon>Glomerellaceae</taxon>
        <taxon>Colletotrichum</taxon>
        <taxon>Colletotrichum gloeosporioides species complex</taxon>
    </lineage>
</organism>